<evidence type="ECO:0000313" key="3">
    <source>
        <dbReference type="Proteomes" id="UP000477849"/>
    </source>
</evidence>
<dbReference type="CDD" id="cd07302">
    <property type="entry name" value="CHD"/>
    <property type="match status" value="1"/>
</dbReference>
<dbReference type="PANTHER" id="PTHR43081:SF11">
    <property type="entry name" value="BLR2264 PROTEIN"/>
    <property type="match status" value="1"/>
</dbReference>
<dbReference type="GO" id="GO:0004016">
    <property type="term" value="F:adenylate cyclase activity"/>
    <property type="evidence" value="ECO:0007669"/>
    <property type="project" value="UniProtKB-ARBA"/>
</dbReference>
<evidence type="ECO:0000259" key="1">
    <source>
        <dbReference type="PROSITE" id="PS50125"/>
    </source>
</evidence>
<dbReference type="PROSITE" id="PS50125">
    <property type="entry name" value="GUANYLATE_CYCLASE_2"/>
    <property type="match status" value="1"/>
</dbReference>
<dbReference type="InterPro" id="IPR029787">
    <property type="entry name" value="Nucleotide_cyclase"/>
</dbReference>
<reference evidence="2 3" key="1">
    <citation type="submission" date="2020-02" db="EMBL/GenBank/DDBJ databases">
        <title>Genome sequence of the type strain CCBAU10050 of Rhizobium daejeonense.</title>
        <authorList>
            <person name="Gao J."/>
            <person name="Sun J."/>
        </authorList>
    </citation>
    <scope>NUCLEOTIDE SEQUENCE [LARGE SCALE GENOMIC DNA]</scope>
    <source>
        <strain evidence="2 3">CCBAU10050</strain>
    </source>
</reference>
<dbReference type="PANTHER" id="PTHR43081">
    <property type="entry name" value="ADENYLATE CYCLASE, TERMINAL-DIFFERENTIATION SPECIFIC-RELATED"/>
    <property type="match status" value="1"/>
</dbReference>
<dbReference type="GO" id="GO:0035556">
    <property type="term" value="P:intracellular signal transduction"/>
    <property type="evidence" value="ECO:0007669"/>
    <property type="project" value="InterPro"/>
</dbReference>
<dbReference type="Pfam" id="PF00211">
    <property type="entry name" value="Guanylate_cyc"/>
    <property type="match status" value="1"/>
</dbReference>
<keyword evidence="3" id="KW-1185">Reference proteome</keyword>
<dbReference type="EMBL" id="JAAKZH010000010">
    <property type="protein sequence ID" value="NGO66293.1"/>
    <property type="molecule type" value="Genomic_DNA"/>
</dbReference>
<dbReference type="SUPFAM" id="SSF55073">
    <property type="entry name" value="Nucleotide cyclase"/>
    <property type="match status" value="1"/>
</dbReference>
<evidence type="ECO:0000313" key="2">
    <source>
        <dbReference type="EMBL" id="NGO66293.1"/>
    </source>
</evidence>
<protein>
    <submittedName>
        <fullName evidence="2">Adenylate/guanylate cyclase domain-containing protein</fullName>
    </submittedName>
</protein>
<name>A0A6M1S5S6_9HYPH</name>
<comment type="caution">
    <text evidence="2">The sequence shown here is derived from an EMBL/GenBank/DDBJ whole genome shotgun (WGS) entry which is preliminary data.</text>
</comment>
<dbReference type="GO" id="GO:0006171">
    <property type="term" value="P:cAMP biosynthetic process"/>
    <property type="evidence" value="ECO:0007669"/>
    <property type="project" value="TreeGrafter"/>
</dbReference>
<dbReference type="InterPro" id="IPR001054">
    <property type="entry name" value="A/G_cyclase"/>
</dbReference>
<dbReference type="AlphaFoldDB" id="A0A6M1S5S6"/>
<dbReference type="Gene3D" id="3.30.70.1230">
    <property type="entry name" value="Nucleotide cyclase"/>
    <property type="match status" value="1"/>
</dbReference>
<dbReference type="RefSeq" id="WP_163901439.1">
    <property type="nucleotide sequence ID" value="NZ_CP048427.1"/>
</dbReference>
<sequence length="401" mass="44617">MDGQTLDAINDWVIEQGLLGLREIDLVDGFCNRLREGGLQIVEVALFFDTLHPVQESEGVFWNIANQNGPVHREFTREEAIRNNHLWRGSPFHYMNENGLSELHIPLVDADRSRFGIIGDLIDRGHTDYFVLMHKLGGKTTIGEIESIYSRWSTSQPGGFSEDDLTALRKLVASLALAIKSASLSQIARSLVEIYLGRDPGRRVLEGRIERGKVETIRTVLWYSDMENYTSLSETMESGRLIAFLNDYADIVISAVHNAGGDILKLVGDGILAIFNHRDQREAARAALQAQADVSRRIAELNLRRSDEGLATTSVYLALHEGEVFYGNVGSDERLDFTVIGPAVNEVCRMAAMCRSVNETALASREFAALAPEEGLKAFHNLGSFQLKGVQEQKALFALRQ</sequence>
<feature type="domain" description="Guanylate cyclase" evidence="1">
    <location>
        <begin position="220"/>
        <end position="351"/>
    </location>
</feature>
<accession>A0A6M1S5S6</accession>
<dbReference type="Proteomes" id="UP000477849">
    <property type="component" value="Unassembled WGS sequence"/>
</dbReference>
<proteinExistence type="predicted"/>
<gene>
    <name evidence="2" type="ORF">G6N76_21760</name>
</gene>
<organism evidence="2 3">
    <name type="scientific">Rhizobium daejeonense</name>
    <dbReference type="NCBI Taxonomy" id="240521"/>
    <lineage>
        <taxon>Bacteria</taxon>
        <taxon>Pseudomonadati</taxon>
        <taxon>Pseudomonadota</taxon>
        <taxon>Alphaproteobacteria</taxon>
        <taxon>Hyphomicrobiales</taxon>
        <taxon>Rhizobiaceae</taxon>
        <taxon>Rhizobium/Agrobacterium group</taxon>
        <taxon>Rhizobium</taxon>
    </lineage>
</organism>
<dbReference type="InterPro" id="IPR050697">
    <property type="entry name" value="Adenylyl/Guanylyl_Cyclase_3/4"/>
</dbReference>